<proteinExistence type="inferred from homology"/>
<dbReference type="SUPFAM" id="SSF110849">
    <property type="entry name" value="ParB/Sulfiredoxin"/>
    <property type="match status" value="1"/>
</dbReference>
<dbReference type="Proteomes" id="UP001272515">
    <property type="component" value="Unassembled WGS sequence"/>
</dbReference>
<dbReference type="Pfam" id="PF17762">
    <property type="entry name" value="HTH_ParB"/>
    <property type="match status" value="1"/>
</dbReference>
<evidence type="ECO:0000259" key="4">
    <source>
        <dbReference type="SMART" id="SM00470"/>
    </source>
</evidence>
<dbReference type="SUPFAM" id="SSF109709">
    <property type="entry name" value="KorB DNA-binding domain-like"/>
    <property type="match status" value="1"/>
</dbReference>
<dbReference type="InterPro" id="IPR041468">
    <property type="entry name" value="HTH_ParB/Spo0J"/>
</dbReference>
<keyword evidence="3" id="KW-0238">DNA-binding</keyword>
<dbReference type="Gene3D" id="3.90.1530.30">
    <property type="match status" value="1"/>
</dbReference>
<dbReference type="Gene3D" id="1.10.10.2830">
    <property type="match status" value="1"/>
</dbReference>
<dbReference type="Pfam" id="PF23552">
    <property type="entry name" value="ParB_C"/>
    <property type="match status" value="1"/>
</dbReference>
<dbReference type="PANTHER" id="PTHR33375">
    <property type="entry name" value="CHROMOSOME-PARTITIONING PROTEIN PARB-RELATED"/>
    <property type="match status" value="1"/>
</dbReference>
<protein>
    <submittedName>
        <fullName evidence="5">ParB/RepB/Spo0J family partition protein</fullName>
    </submittedName>
</protein>
<dbReference type="InterPro" id="IPR036086">
    <property type="entry name" value="ParB/Sulfiredoxin_sf"/>
</dbReference>
<dbReference type="InterPro" id="IPR050336">
    <property type="entry name" value="Chromosome_partition/occlusion"/>
</dbReference>
<dbReference type="PANTHER" id="PTHR33375:SF1">
    <property type="entry name" value="CHROMOSOME-PARTITIONING PROTEIN PARB-RELATED"/>
    <property type="match status" value="1"/>
</dbReference>
<evidence type="ECO:0000313" key="6">
    <source>
        <dbReference type="Proteomes" id="UP001272515"/>
    </source>
</evidence>
<evidence type="ECO:0000256" key="2">
    <source>
        <dbReference type="ARBA" id="ARBA00022829"/>
    </source>
</evidence>
<evidence type="ECO:0000256" key="1">
    <source>
        <dbReference type="ARBA" id="ARBA00006295"/>
    </source>
</evidence>
<dbReference type="InterPro" id="IPR004437">
    <property type="entry name" value="ParB/RepB/Spo0J"/>
</dbReference>
<feature type="domain" description="ParB-like N-terminal" evidence="4">
    <location>
        <begin position="39"/>
        <end position="128"/>
    </location>
</feature>
<dbReference type="InterPro" id="IPR057240">
    <property type="entry name" value="ParB_dimer_C"/>
</dbReference>
<name>A0ABU3Z743_9FIRM</name>
<gene>
    <name evidence="5" type="ORF">RVY80_02590</name>
</gene>
<comment type="caution">
    <text evidence="5">The sequence shown here is derived from an EMBL/GenBank/DDBJ whole genome shotgun (WGS) entry which is preliminary data.</text>
</comment>
<dbReference type="NCBIfam" id="TIGR00180">
    <property type="entry name" value="parB_part"/>
    <property type="match status" value="1"/>
</dbReference>
<dbReference type="EMBL" id="JAWJZB010000002">
    <property type="protein sequence ID" value="MDV5087734.1"/>
    <property type="molecule type" value="Genomic_DNA"/>
</dbReference>
<reference evidence="5 6" key="1">
    <citation type="submission" date="2023-10" db="EMBL/GenBank/DDBJ databases">
        <title>Veillonella sp. nov., isolated from a pig farm feces dump.</title>
        <authorList>
            <person name="Chang Y.-H."/>
        </authorList>
    </citation>
    <scope>NUCLEOTIDE SEQUENCE [LARGE SCALE GENOMIC DNA]</scope>
    <source>
        <strain evidence="5 6">YH-vei2233</strain>
    </source>
</reference>
<dbReference type="CDD" id="cd16393">
    <property type="entry name" value="SPO0J_N"/>
    <property type="match status" value="1"/>
</dbReference>
<organism evidence="5 6">
    <name type="scientific">Veillonella absiana</name>
    <dbReference type="NCBI Taxonomy" id="3079305"/>
    <lineage>
        <taxon>Bacteria</taxon>
        <taxon>Bacillati</taxon>
        <taxon>Bacillota</taxon>
        <taxon>Negativicutes</taxon>
        <taxon>Veillonellales</taxon>
        <taxon>Veillonellaceae</taxon>
        <taxon>Veillonella</taxon>
    </lineage>
</organism>
<dbReference type="RefSeq" id="WP_317329559.1">
    <property type="nucleotide sequence ID" value="NZ_JAWJZA010000015.1"/>
</dbReference>
<evidence type="ECO:0000313" key="5">
    <source>
        <dbReference type="EMBL" id="MDV5087734.1"/>
    </source>
</evidence>
<dbReference type="Pfam" id="PF02195">
    <property type="entry name" value="ParB_N"/>
    <property type="match status" value="1"/>
</dbReference>
<sequence>MVRSANKKGSGLGKGLGALMGNAENVEEVVGTKHKKDKTILSIDLIEPNPDQPRKNFAEDSLVTLMESIKNYGIVQPIVVRKLGDVYQIVAGERRFRAATRLGMTEVPVIIKDYSTEEVTEIALVENLQRQDLDPIEEAFAYQRLMDTFKQTQEVIAVRLGRSRSHVANMVRLLKLPEAIRNDLSVGELSIGQARPLLSLKSEALQLEAVEKIKDGDLNARQVENLVKTLSTSTQKNSRQKKVESAEIKALTEQLKLQLGSPVAIKLRAGKKVQGKIEISFSSELELERLIAYMNDTHEDTVPDHDVAIEFRV</sequence>
<evidence type="ECO:0000256" key="3">
    <source>
        <dbReference type="ARBA" id="ARBA00023125"/>
    </source>
</evidence>
<keyword evidence="6" id="KW-1185">Reference proteome</keyword>
<keyword evidence="2" id="KW-0159">Chromosome partition</keyword>
<comment type="similarity">
    <text evidence="1">Belongs to the ParB family.</text>
</comment>
<accession>A0ABU3Z743</accession>
<dbReference type="InterPro" id="IPR003115">
    <property type="entry name" value="ParB_N"/>
</dbReference>
<dbReference type="SMART" id="SM00470">
    <property type="entry name" value="ParB"/>
    <property type="match status" value="1"/>
</dbReference>